<keyword evidence="6" id="KW-1185">Reference proteome</keyword>
<dbReference type="SMART" id="SM00906">
    <property type="entry name" value="Fungal_trans"/>
    <property type="match status" value="1"/>
</dbReference>
<dbReference type="Proteomes" id="UP000766486">
    <property type="component" value="Unassembled WGS sequence"/>
</dbReference>
<evidence type="ECO:0000313" key="6">
    <source>
        <dbReference type="Proteomes" id="UP000766486"/>
    </source>
</evidence>
<dbReference type="PANTHER" id="PTHR31668:SF10">
    <property type="entry name" value="ZN(II)2CYS6 TRANSCRIPTION FACTOR (EUROFUNG)"/>
    <property type="match status" value="1"/>
</dbReference>
<sequence>MVSGAATPSAATDATRETGAAVDLADARPYRSHRIPACEFCHRRKARCLRARLDEPCSLCRARKKQCKNRTTLHVGRESANAPPTTGKRTAAITPITTTPEQSQQHLAPSSTRAATNLAVRGAADVSECSTARPSSERSDLVADDATNMEVDTGHGDSTGTTAGAELSSHIVGPTVAPDIWMLEQYMSPRDKGAVSHVHPHPYSIYSDDPRNPVVYLKIPRQRTMSWAGNGTSGFRQCEIIENIIAPLGSHLFELYFDVVHPAFPFLDEQAVKTAYLAKSLPHTLVCEIYSVALLSWDLSPTLVASGRSPPDLKYVWNQTVSAMREDFQSPSISTVLACILDLLGRPITSITYNAINIGSSVALAQSLGLNRNPEKWNLDPRQKNLRLKTWWSLLIHDVWASLCHGTPAHVHRDQWDVDLPTLNTIFDHAKAPNASQSERRLKGARSFIALCQLTQHLEQALSIVFSLRQDPLEQILRTLRRIDANIDEWQDSLPPWLNPSDDTYERNQPGFLNLHISFLAVKLCVCRAAWQATRMVDDTEASYYQIRCIKSANQLIDGVGAITAEETKAFWLPYTAYHFASAATLMMRCALEVTDDIVASDCVNSACKLIDHLRELKRLGNWDLADICLNQCEATVRQMSDNNHMGLQLGRKAYPRRVRTAQNTALNQLAHEDAAATVENTLLMDDAEAVLENERFSEQFGESMAQDYYFPDLWETFHF</sequence>
<dbReference type="InterPro" id="IPR007219">
    <property type="entry name" value="XnlR_reg_dom"/>
</dbReference>
<organism evidence="5 6">
    <name type="scientific">Bionectria ochroleuca</name>
    <name type="common">Gliocladium roseum</name>
    <dbReference type="NCBI Taxonomy" id="29856"/>
    <lineage>
        <taxon>Eukaryota</taxon>
        <taxon>Fungi</taxon>
        <taxon>Dikarya</taxon>
        <taxon>Ascomycota</taxon>
        <taxon>Pezizomycotina</taxon>
        <taxon>Sordariomycetes</taxon>
        <taxon>Hypocreomycetidae</taxon>
        <taxon>Hypocreales</taxon>
        <taxon>Bionectriaceae</taxon>
        <taxon>Clonostachys</taxon>
    </lineage>
</organism>
<dbReference type="CDD" id="cd00067">
    <property type="entry name" value="GAL4"/>
    <property type="match status" value="1"/>
</dbReference>
<dbReference type="SUPFAM" id="SSF57701">
    <property type="entry name" value="Zn2/Cys6 DNA-binding domain"/>
    <property type="match status" value="1"/>
</dbReference>
<dbReference type="PROSITE" id="PS00463">
    <property type="entry name" value="ZN2_CY6_FUNGAL_1"/>
    <property type="match status" value="1"/>
</dbReference>
<comment type="caution">
    <text evidence="5">The sequence shown here is derived from an EMBL/GenBank/DDBJ whole genome shotgun (WGS) entry which is preliminary data.</text>
</comment>
<proteinExistence type="predicted"/>
<dbReference type="InterPro" id="IPR036864">
    <property type="entry name" value="Zn2-C6_fun-type_DNA-bd_sf"/>
</dbReference>
<reference evidence="5 6" key="1">
    <citation type="submission" date="2019-06" db="EMBL/GenBank/DDBJ databases">
        <authorList>
            <person name="Broberg M."/>
        </authorList>
    </citation>
    <scope>NUCLEOTIDE SEQUENCE [LARGE SCALE GENOMIC DNA]</scope>
</reference>
<feature type="region of interest" description="Disordered" evidence="3">
    <location>
        <begin position="125"/>
        <end position="144"/>
    </location>
</feature>
<accession>A0ABY6UE93</accession>
<keyword evidence="1" id="KW-0479">Metal-binding</keyword>
<dbReference type="InterPro" id="IPR050797">
    <property type="entry name" value="Carb_Metab_Trans_Reg"/>
</dbReference>
<dbReference type="CDD" id="cd12148">
    <property type="entry name" value="fungal_TF_MHR"/>
    <property type="match status" value="1"/>
</dbReference>
<evidence type="ECO:0000256" key="3">
    <source>
        <dbReference type="SAM" id="MobiDB-lite"/>
    </source>
</evidence>
<name>A0ABY6UE93_BIOOC</name>
<dbReference type="PANTHER" id="PTHR31668">
    <property type="entry name" value="GLUCOSE TRANSPORT TRANSCRIPTION REGULATOR RGT1-RELATED-RELATED"/>
    <property type="match status" value="1"/>
</dbReference>
<keyword evidence="2" id="KW-0539">Nucleus</keyword>
<evidence type="ECO:0000313" key="5">
    <source>
        <dbReference type="EMBL" id="VUC29519.1"/>
    </source>
</evidence>
<dbReference type="Pfam" id="PF04082">
    <property type="entry name" value="Fungal_trans"/>
    <property type="match status" value="1"/>
</dbReference>
<gene>
    <name evidence="5" type="ORF">CLO192961_LOCUS259074</name>
</gene>
<evidence type="ECO:0000256" key="2">
    <source>
        <dbReference type="ARBA" id="ARBA00023242"/>
    </source>
</evidence>
<dbReference type="EMBL" id="CABFNS010000800">
    <property type="protein sequence ID" value="VUC29519.1"/>
    <property type="molecule type" value="Genomic_DNA"/>
</dbReference>
<dbReference type="PROSITE" id="PS50048">
    <property type="entry name" value="ZN2_CY6_FUNGAL_2"/>
    <property type="match status" value="1"/>
</dbReference>
<dbReference type="InterPro" id="IPR001138">
    <property type="entry name" value="Zn2Cys6_DnaBD"/>
</dbReference>
<protein>
    <recommendedName>
        <fullName evidence="4">Zn(2)-C6 fungal-type domain-containing protein</fullName>
    </recommendedName>
</protein>
<evidence type="ECO:0000256" key="1">
    <source>
        <dbReference type="ARBA" id="ARBA00022723"/>
    </source>
</evidence>
<feature type="domain" description="Zn(2)-C6 fungal-type" evidence="4">
    <location>
        <begin position="37"/>
        <end position="69"/>
    </location>
</feature>
<evidence type="ECO:0000259" key="4">
    <source>
        <dbReference type="PROSITE" id="PS50048"/>
    </source>
</evidence>